<dbReference type="SUPFAM" id="SSF54665">
    <property type="entry name" value="CO dehydrogenase molybdoprotein N-domain-like"/>
    <property type="match status" value="1"/>
</dbReference>
<evidence type="ECO:0000313" key="4">
    <source>
        <dbReference type="EMBL" id="SVD95889.1"/>
    </source>
</evidence>
<gene>
    <name evidence="4" type="ORF">METZ01_LOCUS448743</name>
</gene>
<keyword evidence="1" id="KW-0500">Molybdenum</keyword>
<name>A0A382ZKX8_9ZZZZ</name>
<feature type="domain" description="Aldehyde oxidase/xanthine dehydrogenase a/b hammerhead" evidence="3">
    <location>
        <begin position="20"/>
        <end position="134"/>
    </location>
</feature>
<protein>
    <recommendedName>
        <fullName evidence="3">Aldehyde oxidase/xanthine dehydrogenase a/b hammerhead domain-containing protein</fullName>
    </recommendedName>
</protein>
<dbReference type="AlphaFoldDB" id="A0A382ZKX8"/>
<organism evidence="4">
    <name type="scientific">marine metagenome</name>
    <dbReference type="NCBI Taxonomy" id="408172"/>
    <lineage>
        <taxon>unclassified sequences</taxon>
        <taxon>metagenomes</taxon>
        <taxon>ecological metagenomes</taxon>
    </lineage>
</organism>
<proteinExistence type="predicted"/>
<feature type="non-terminal residue" evidence="4">
    <location>
        <position position="198"/>
    </location>
</feature>
<reference evidence="4" key="1">
    <citation type="submission" date="2018-05" db="EMBL/GenBank/DDBJ databases">
        <authorList>
            <person name="Lanie J.A."/>
            <person name="Ng W.-L."/>
            <person name="Kazmierczak K.M."/>
            <person name="Andrzejewski T.M."/>
            <person name="Davidsen T.M."/>
            <person name="Wayne K.J."/>
            <person name="Tettelin H."/>
            <person name="Glass J.I."/>
            <person name="Rusch D."/>
            <person name="Podicherti R."/>
            <person name="Tsui H.-C.T."/>
            <person name="Winkler M.E."/>
        </authorList>
    </citation>
    <scope>NUCLEOTIDE SEQUENCE</scope>
</reference>
<dbReference type="InterPro" id="IPR036856">
    <property type="entry name" value="Ald_Oxase/Xan_DH_a/b_sf"/>
</dbReference>
<dbReference type="Gene3D" id="3.30.365.10">
    <property type="entry name" value="Aldehyde oxidase/xanthine dehydrogenase, molybdopterin binding domain"/>
    <property type="match status" value="1"/>
</dbReference>
<dbReference type="InterPro" id="IPR016208">
    <property type="entry name" value="Ald_Oxase/xanthine_DH-like"/>
</dbReference>
<dbReference type="GO" id="GO:0005506">
    <property type="term" value="F:iron ion binding"/>
    <property type="evidence" value="ECO:0007669"/>
    <property type="project" value="InterPro"/>
</dbReference>
<evidence type="ECO:0000256" key="2">
    <source>
        <dbReference type="ARBA" id="ARBA00023002"/>
    </source>
</evidence>
<evidence type="ECO:0000259" key="3">
    <source>
        <dbReference type="SMART" id="SM01008"/>
    </source>
</evidence>
<evidence type="ECO:0000256" key="1">
    <source>
        <dbReference type="ARBA" id="ARBA00022505"/>
    </source>
</evidence>
<dbReference type="PANTHER" id="PTHR11908:SF132">
    <property type="entry name" value="ALDEHYDE OXIDASE 1-RELATED"/>
    <property type="match status" value="1"/>
</dbReference>
<sequence>MTTTAFGSSIKRKEDPRLITGQGKYVEDISLIGMLHMVLVRSPFAHAKIKSIDTSAAEKLPGIVTVFSGKDLEEELGSLPCGWVVPDTKEVPHPPLAVDTVRYVGDAVLAIIGQSLAIASDAASLVEVEYEELDSVIDMEEAVKDGAIQLHPDAPNNISFEWEVDAGSVQEARNSSDVSVSQRFVNQRLIPTAMENRG</sequence>
<dbReference type="EMBL" id="UINC01184601">
    <property type="protein sequence ID" value="SVD95889.1"/>
    <property type="molecule type" value="Genomic_DNA"/>
</dbReference>
<dbReference type="InterPro" id="IPR000674">
    <property type="entry name" value="Ald_Oxase/Xan_DH_a/b"/>
</dbReference>
<dbReference type="Pfam" id="PF01315">
    <property type="entry name" value="Ald_Xan_dh_C"/>
    <property type="match status" value="1"/>
</dbReference>
<dbReference type="SMART" id="SM01008">
    <property type="entry name" value="Ald_Xan_dh_C"/>
    <property type="match status" value="1"/>
</dbReference>
<dbReference type="SUPFAM" id="SSF56003">
    <property type="entry name" value="Molybdenum cofactor-binding domain"/>
    <property type="match status" value="1"/>
</dbReference>
<keyword evidence="2" id="KW-0560">Oxidoreductase</keyword>
<dbReference type="GO" id="GO:0016491">
    <property type="term" value="F:oxidoreductase activity"/>
    <property type="evidence" value="ECO:0007669"/>
    <property type="project" value="UniProtKB-KW"/>
</dbReference>
<dbReference type="PANTHER" id="PTHR11908">
    <property type="entry name" value="XANTHINE DEHYDROGENASE"/>
    <property type="match status" value="1"/>
</dbReference>
<dbReference type="Gene3D" id="3.90.1170.50">
    <property type="entry name" value="Aldehyde oxidase/xanthine dehydrogenase, a/b hammerhead"/>
    <property type="match status" value="1"/>
</dbReference>
<accession>A0A382ZKX8</accession>
<dbReference type="InterPro" id="IPR037165">
    <property type="entry name" value="AldOxase/xan_DH_Mopterin-bd_sf"/>
</dbReference>